<evidence type="ECO:0000313" key="2">
    <source>
        <dbReference type="Proteomes" id="UP000789860"/>
    </source>
</evidence>
<dbReference type="Proteomes" id="UP000789860">
    <property type="component" value="Unassembled WGS sequence"/>
</dbReference>
<keyword evidence="2" id="KW-1185">Reference proteome</keyword>
<dbReference type="EMBL" id="CAJVPM010027612">
    <property type="protein sequence ID" value="CAG8666730.1"/>
    <property type="molecule type" value="Genomic_DNA"/>
</dbReference>
<gene>
    <name evidence="1" type="ORF">SCALOS_LOCUS9226</name>
</gene>
<evidence type="ECO:0000313" key="1">
    <source>
        <dbReference type="EMBL" id="CAG8666730.1"/>
    </source>
</evidence>
<reference evidence="1" key="1">
    <citation type="submission" date="2021-06" db="EMBL/GenBank/DDBJ databases">
        <authorList>
            <person name="Kallberg Y."/>
            <person name="Tangrot J."/>
            <person name="Rosling A."/>
        </authorList>
    </citation>
    <scope>NUCLEOTIDE SEQUENCE</scope>
    <source>
        <strain evidence="1">AU212A</strain>
    </source>
</reference>
<accession>A0ACA9NNR6</accession>
<proteinExistence type="predicted"/>
<organism evidence="1 2">
    <name type="scientific">Scutellospora calospora</name>
    <dbReference type="NCBI Taxonomy" id="85575"/>
    <lineage>
        <taxon>Eukaryota</taxon>
        <taxon>Fungi</taxon>
        <taxon>Fungi incertae sedis</taxon>
        <taxon>Mucoromycota</taxon>
        <taxon>Glomeromycotina</taxon>
        <taxon>Glomeromycetes</taxon>
        <taxon>Diversisporales</taxon>
        <taxon>Gigasporaceae</taxon>
        <taxon>Scutellospora</taxon>
    </lineage>
</organism>
<feature type="non-terminal residue" evidence="1">
    <location>
        <position position="276"/>
    </location>
</feature>
<comment type="caution">
    <text evidence="1">The sequence shown here is derived from an EMBL/GenBank/DDBJ whole genome shotgun (WGS) entry which is preliminary data.</text>
</comment>
<sequence>MTLAKIAFSVIGIYTCFLTWGILQERVSTTSYGDKETRFKYFFFLNTIQAFTASIVAIIYIKFSGENLGKVNSIILFKFLQVSFLGVIGSPIGYESLKHIDYPTFVLGKSCKLVPVMFMNIILYKKKFPIYKYIVVTLITIGITIFTLLQKTSEKKKSSEPSSFYGIILLTINLLIDGITNSTQDQMFNKYKITGKQLMFYMNLFSGILMSFWLLNPFNNELFNALTFCKNYPNIIIDILLFCLCGSLGQCFIFFTLHNFGSLFLVTITVTRKFFT</sequence>
<protein>
    <submittedName>
        <fullName evidence="1">2079_t:CDS:1</fullName>
    </submittedName>
</protein>
<name>A0ACA9NNR6_9GLOM</name>